<dbReference type="NCBIfam" id="TIGR00078">
    <property type="entry name" value="nadC"/>
    <property type="match status" value="1"/>
</dbReference>
<dbReference type="GO" id="GO:0009435">
    <property type="term" value="P:NAD+ biosynthetic process"/>
    <property type="evidence" value="ECO:0007669"/>
    <property type="project" value="UniProtKB-UniPathway"/>
</dbReference>
<dbReference type="InterPro" id="IPR037128">
    <property type="entry name" value="Quinolinate_PRibosylTase_N_sf"/>
</dbReference>
<evidence type="ECO:0000256" key="1">
    <source>
        <dbReference type="ARBA" id="ARBA00003237"/>
    </source>
</evidence>
<evidence type="ECO:0000313" key="15">
    <source>
        <dbReference type="EMBL" id="KKB82659.1"/>
    </source>
</evidence>
<dbReference type="Gene3D" id="3.20.20.70">
    <property type="entry name" value="Aldolase class I"/>
    <property type="match status" value="1"/>
</dbReference>
<evidence type="ECO:0000256" key="2">
    <source>
        <dbReference type="ARBA" id="ARBA00004893"/>
    </source>
</evidence>
<dbReference type="Proteomes" id="UP000033608">
    <property type="component" value="Unassembled WGS sequence"/>
</dbReference>
<comment type="function">
    <text evidence="1">Involved in the catabolism of quinolinic acid (QA).</text>
</comment>
<sequence>MPHSLRLPAQLPRLLVDRAVAAALEEDLGLAGDLTSQATLSPKAMATATISAREPGIIAGLDLAAAAFRLVGDGVSFTPQLHDGDGVAVGGIVATVTGPARLVMSAERVALNFLNHLSGIATLTRIYADAVAGTGAQICDTRKTTPGLRAFQKYAVRCGGGANHRYSLDDAILIKDNHIAVAGSVTAAYQAAEAFAGHLVAIEIEVASLAELEEALAAGARIILLDNMDNDTLRQAVTINAGRARLEASGRVHLERVRSIGETGVNYISTSQITMAAKPLDLGLDVEIGRQD</sequence>
<dbReference type="InterPro" id="IPR022412">
    <property type="entry name" value="Quinolinate_PRibosylTrfase_N"/>
</dbReference>
<evidence type="ECO:0000259" key="13">
    <source>
        <dbReference type="Pfam" id="PF01729"/>
    </source>
</evidence>
<dbReference type="SUPFAM" id="SSF54675">
    <property type="entry name" value="Nicotinate/Quinolinate PRTase N-terminal domain-like"/>
    <property type="match status" value="1"/>
</dbReference>
<evidence type="ECO:0000256" key="9">
    <source>
        <dbReference type="ARBA" id="ARBA00033102"/>
    </source>
</evidence>
<evidence type="ECO:0000256" key="7">
    <source>
        <dbReference type="ARBA" id="ARBA00022676"/>
    </source>
</evidence>
<reference evidence="16 18" key="2">
    <citation type="submission" date="2016-11" db="EMBL/GenBank/DDBJ databases">
        <authorList>
            <person name="Jaros S."/>
            <person name="Januszkiewicz K."/>
            <person name="Wedrychowicz H."/>
        </authorList>
    </citation>
    <scope>NUCLEOTIDE SEQUENCE [LARGE SCALE GENOMIC DNA]</scope>
    <source>
        <strain evidence="16 18">DSM 17137</strain>
    </source>
</reference>
<dbReference type="GO" id="GO:0004514">
    <property type="term" value="F:nicotinate-nucleotide diphosphorylase (carboxylating) activity"/>
    <property type="evidence" value="ECO:0007669"/>
    <property type="project" value="UniProtKB-EC"/>
</dbReference>
<comment type="similarity">
    <text evidence="3 12">Belongs to the NadC/ModD family.</text>
</comment>
<dbReference type="InterPro" id="IPR036068">
    <property type="entry name" value="Nicotinate_pribotase-like_C"/>
</dbReference>
<dbReference type="EMBL" id="LAJF01000093">
    <property type="protein sequence ID" value="KKB82659.1"/>
    <property type="molecule type" value="Genomic_DNA"/>
</dbReference>
<evidence type="ECO:0000256" key="11">
    <source>
        <dbReference type="ARBA" id="ARBA00069173"/>
    </source>
</evidence>
<dbReference type="PATRIC" id="fig|1121477.3.peg.4310"/>
<dbReference type="SUPFAM" id="SSF51690">
    <property type="entry name" value="Nicotinate/Quinolinate PRTase C-terminal domain-like"/>
    <property type="match status" value="1"/>
</dbReference>
<feature type="domain" description="Quinolinate phosphoribosyl transferase N-terminal" evidence="14">
    <location>
        <begin position="33"/>
        <end position="118"/>
    </location>
</feature>
<name>A0A0F5LKE7_9HYPH</name>
<dbReference type="OrthoDB" id="9782546at2"/>
<reference evidence="15 17" key="1">
    <citation type="submission" date="2015-03" db="EMBL/GenBank/DDBJ databases">
        <authorList>
            <person name="Hassan Y.I."/>
            <person name="Lepp D."/>
            <person name="Zhou T."/>
        </authorList>
    </citation>
    <scope>NUCLEOTIDE SEQUENCE [LARGE SCALE GENOMIC DNA]</scope>
    <source>
        <strain evidence="15 17">DSM 17137</strain>
    </source>
</reference>
<dbReference type="Gene3D" id="3.90.1170.20">
    <property type="entry name" value="Quinolinate phosphoribosyl transferase, N-terminal domain"/>
    <property type="match status" value="1"/>
</dbReference>
<dbReference type="EMBL" id="FQVC01000001">
    <property type="protein sequence ID" value="SHE37050.1"/>
    <property type="molecule type" value="Genomic_DNA"/>
</dbReference>
<evidence type="ECO:0000259" key="14">
    <source>
        <dbReference type="Pfam" id="PF02749"/>
    </source>
</evidence>
<organism evidence="15 17">
    <name type="scientific">Devosia limi DSM 17137</name>
    <dbReference type="NCBI Taxonomy" id="1121477"/>
    <lineage>
        <taxon>Bacteria</taxon>
        <taxon>Pseudomonadati</taxon>
        <taxon>Pseudomonadota</taxon>
        <taxon>Alphaproteobacteria</taxon>
        <taxon>Hyphomicrobiales</taxon>
        <taxon>Devosiaceae</taxon>
        <taxon>Devosia</taxon>
    </lineage>
</organism>
<dbReference type="FunFam" id="3.20.20.70:FF:000030">
    <property type="entry name" value="Nicotinate-nucleotide pyrophosphorylase, carboxylating"/>
    <property type="match status" value="1"/>
</dbReference>
<keyword evidence="17" id="KW-1185">Reference proteome</keyword>
<feature type="domain" description="Quinolinate phosphoribosyl transferase C-terminal" evidence="13">
    <location>
        <begin position="120"/>
        <end position="285"/>
    </location>
</feature>
<dbReference type="UniPathway" id="UPA00253">
    <property type="reaction ID" value="UER00331"/>
</dbReference>
<comment type="pathway">
    <text evidence="2">Cofactor biosynthesis; NAD(+) biosynthesis; nicotinate D-ribonucleotide from quinolinate: step 1/1.</text>
</comment>
<dbReference type="GO" id="GO:0034213">
    <property type="term" value="P:quinolinate catabolic process"/>
    <property type="evidence" value="ECO:0007669"/>
    <property type="project" value="TreeGrafter"/>
</dbReference>
<evidence type="ECO:0000313" key="18">
    <source>
        <dbReference type="Proteomes" id="UP000184533"/>
    </source>
</evidence>
<evidence type="ECO:0000256" key="5">
    <source>
        <dbReference type="ARBA" id="ARBA00011944"/>
    </source>
</evidence>
<evidence type="ECO:0000256" key="10">
    <source>
        <dbReference type="ARBA" id="ARBA00047445"/>
    </source>
</evidence>
<dbReference type="EC" id="2.4.2.19" evidence="5"/>
<dbReference type="InterPro" id="IPR027277">
    <property type="entry name" value="NadC/ModD"/>
</dbReference>
<dbReference type="PANTHER" id="PTHR32179:SF3">
    <property type="entry name" value="NICOTINATE-NUCLEOTIDE PYROPHOSPHORYLASE [CARBOXYLATING]"/>
    <property type="match status" value="1"/>
</dbReference>
<dbReference type="Pfam" id="PF01729">
    <property type="entry name" value="QRPTase_C"/>
    <property type="match status" value="1"/>
</dbReference>
<accession>A0A0F5LKE7</accession>
<protein>
    <recommendedName>
        <fullName evidence="11">Probable nicotinate-nucleotide pyrophosphorylase [carboxylating]</fullName>
        <ecNumber evidence="5">2.4.2.19</ecNumber>
    </recommendedName>
    <alternativeName>
        <fullName evidence="9">Quinolinate phosphoribosyltransferase [decarboxylating]</fullName>
    </alternativeName>
</protein>
<evidence type="ECO:0000256" key="6">
    <source>
        <dbReference type="ARBA" id="ARBA00022642"/>
    </source>
</evidence>
<proteinExistence type="inferred from homology"/>
<dbReference type="GO" id="GO:0005737">
    <property type="term" value="C:cytoplasm"/>
    <property type="evidence" value="ECO:0007669"/>
    <property type="project" value="TreeGrafter"/>
</dbReference>
<keyword evidence="8 12" id="KW-0808">Transferase</keyword>
<dbReference type="CDD" id="cd01572">
    <property type="entry name" value="QPRTase"/>
    <property type="match status" value="1"/>
</dbReference>
<dbReference type="Pfam" id="PF02749">
    <property type="entry name" value="QRPTase_N"/>
    <property type="match status" value="1"/>
</dbReference>
<dbReference type="FunFam" id="3.90.1170.20:FF:000001">
    <property type="entry name" value="Nicotinate-nucleotide diphosphorylase (Carboxylating)"/>
    <property type="match status" value="1"/>
</dbReference>
<dbReference type="Proteomes" id="UP000184533">
    <property type="component" value="Unassembled WGS sequence"/>
</dbReference>
<dbReference type="STRING" id="1121477.SAMN02745223_00192"/>
<dbReference type="AlphaFoldDB" id="A0A0F5LKE7"/>
<comment type="subunit">
    <text evidence="4">Hexamer formed by 3 homodimers.</text>
</comment>
<dbReference type="PANTHER" id="PTHR32179">
    <property type="entry name" value="NICOTINATE-NUCLEOTIDE PYROPHOSPHORYLASE [CARBOXYLATING]"/>
    <property type="match status" value="1"/>
</dbReference>
<gene>
    <name evidence="16" type="ORF">SAMN02745223_00192</name>
    <name evidence="15" type="ORF">VW29_15685</name>
</gene>
<evidence type="ECO:0000313" key="16">
    <source>
        <dbReference type="EMBL" id="SHE37050.1"/>
    </source>
</evidence>
<dbReference type="InterPro" id="IPR013785">
    <property type="entry name" value="Aldolase_TIM"/>
</dbReference>
<dbReference type="RefSeq" id="WP_046136227.1">
    <property type="nucleotide sequence ID" value="NZ_FQVC01000001.1"/>
</dbReference>
<comment type="catalytic activity">
    <reaction evidence="10">
        <text>nicotinate beta-D-ribonucleotide + CO2 + diphosphate = quinolinate + 5-phospho-alpha-D-ribose 1-diphosphate + 2 H(+)</text>
        <dbReference type="Rhea" id="RHEA:12733"/>
        <dbReference type="ChEBI" id="CHEBI:15378"/>
        <dbReference type="ChEBI" id="CHEBI:16526"/>
        <dbReference type="ChEBI" id="CHEBI:29959"/>
        <dbReference type="ChEBI" id="CHEBI:33019"/>
        <dbReference type="ChEBI" id="CHEBI:57502"/>
        <dbReference type="ChEBI" id="CHEBI:58017"/>
        <dbReference type="EC" id="2.4.2.19"/>
    </reaction>
</comment>
<evidence type="ECO:0000256" key="4">
    <source>
        <dbReference type="ARBA" id="ARBA00011218"/>
    </source>
</evidence>
<dbReference type="InterPro" id="IPR002638">
    <property type="entry name" value="Quinolinate_PRibosylTrfase_C"/>
</dbReference>
<evidence type="ECO:0000256" key="3">
    <source>
        <dbReference type="ARBA" id="ARBA00009400"/>
    </source>
</evidence>
<keyword evidence="6" id="KW-0662">Pyridine nucleotide biosynthesis</keyword>
<dbReference type="PIRSF" id="PIRSF006250">
    <property type="entry name" value="NadC_ModD"/>
    <property type="match status" value="1"/>
</dbReference>
<dbReference type="InterPro" id="IPR004393">
    <property type="entry name" value="NadC"/>
</dbReference>
<evidence type="ECO:0000256" key="8">
    <source>
        <dbReference type="ARBA" id="ARBA00022679"/>
    </source>
</evidence>
<evidence type="ECO:0000313" key="17">
    <source>
        <dbReference type="Proteomes" id="UP000033608"/>
    </source>
</evidence>
<keyword evidence="7 12" id="KW-0328">Glycosyltransferase</keyword>
<evidence type="ECO:0000256" key="12">
    <source>
        <dbReference type="PIRNR" id="PIRNR006250"/>
    </source>
</evidence>